<feature type="transmembrane region" description="Helical" evidence="1">
    <location>
        <begin position="214"/>
        <end position="236"/>
    </location>
</feature>
<dbReference type="PATRIC" id="fig|1423786.4.peg.521"/>
<dbReference type="EMBL" id="AZFZ01000014">
    <property type="protein sequence ID" value="KRM44375.1"/>
    <property type="molecule type" value="Genomic_DNA"/>
</dbReference>
<dbReference type="Proteomes" id="UP000051010">
    <property type="component" value="Unassembled WGS sequence"/>
</dbReference>
<accession>A0A0R1YPV4</accession>
<dbReference type="AlphaFoldDB" id="A0A0R1YPV4"/>
<name>A0A0R1YPV4_9LACO</name>
<feature type="transmembrane region" description="Helical" evidence="1">
    <location>
        <begin position="53"/>
        <end position="74"/>
    </location>
</feature>
<feature type="transmembrane region" description="Helical" evidence="1">
    <location>
        <begin position="139"/>
        <end position="158"/>
    </location>
</feature>
<dbReference type="Pfam" id="PF12730">
    <property type="entry name" value="ABC2_membrane_4"/>
    <property type="match status" value="1"/>
</dbReference>
<feature type="transmembrane region" description="Helical" evidence="1">
    <location>
        <begin position="95"/>
        <end position="127"/>
    </location>
</feature>
<keyword evidence="1" id="KW-0472">Membrane</keyword>
<keyword evidence="1" id="KW-0812">Transmembrane</keyword>
<reference evidence="2 3" key="1">
    <citation type="journal article" date="2015" name="Genome Announc.">
        <title>Expanding the biotechnology potential of lactobacilli through comparative genomics of 213 strains and associated genera.</title>
        <authorList>
            <person name="Sun Z."/>
            <person name="Harris H.M."/>
            <person name="McCann A."/>
            <person name="Guo C."/>
            <person name="Argimon S."/>
            <person name="Zhang W."/>
            <person name="Yang X."/>
            <person name="Jeffery I.B."/>
            <person name="Cooney J.C."/>
            <person name="Kagawa T.F."/>
            <person name="Liu W."/>
            <person name="Song Y."/>
            <person name="Salvetti E."/>
            <person name="Wrobel A."/>
            <person name="Rasinkangas P."/>
            <person name="Parkhill J."/>
            <person name="Rea M.C."/>
            <person name="O'Sullivan O."/>
            <person name="Ritari J."/>
            <person name="Douillard F.P."/>
            <person name="Paul Ross R."/>
            <person name="Yang R."/>
            <person name="Briner A.E."/>
            <person name="Felis G.E."/>
            <person name="de Vos W.M."/>
            <person name="Barrangou R."/>
            <person name="Klaenhammer T.R."/>
            <person name="Caufield P.W."/>
            <person name="Cui Y."/>
            <person name="Zhang H."/>
            <person name="O'Toole P.W."/>
        </authorList>
    </citation>
    <scope>NUCLEOTIDE SEQUENCE [LARGE SCALE GENOMIC DNA]</scope>
    <source>
        <strain evidence="2 3">DSM 18390</strain>
    </source>
</reference>
<feature type="transmembrane region" description="Helical" evidence="1">
    <location>
        <begin position="12"/>
        <end position="33"/>
    </location>
</feature>
<protein>
    <submittedName>
        <fullName evidence="2">Uncharacterized protein</fullName>
    </submittedName>
</protein>
<evidence type="ECO:0000256" key="1">
    <source>
        <dbReference type="SAM" id="Phobius"/>
    </source>
</evidence>
<feature type="transmembrane region" description="Helical" evidence="1">
    <location>
        <begin position="165"/>
        <end position="190"/>
    </location>
</feature>
<sequence length="246" mass="27639">MSTLIKCELIKLRHSLSIGMLFLLALLPIVINMARPLLIKQQYQLFDLYFPLYNQYALFFPLVVMMVATAVFYMEYSNGTYVDWITYGYSKQKLIISKLTVAGLVLLAMCLLNYFIMALGLLLMVHATIVEVLQMTASFWGYSLIVILLNLPFGALLINISRNAIITTVVGIVCMVINAILMAAPFGYYIPTIFAYRFGLLPISQSDFFSNANFAASVGSTVTIVVICCLVTLSIWQFSRKKPIEN</sequence>
<dbReference type="RefSeq" id="WP_082402595.1">
    <property type="nucleotide sequence ID" value="NZ_AZFZ01000014.1"/>
</dbReference>
<proteinExistence type="predicted"/>
<keyword evidence="1" id="KW-1133">Transmembrane helix</keyword>
<evidence type="ECO:0000313" key="3">
    <source>
        <dbReference type="Proteomes" id="UP000051010"/>
    </source>
</evidence>
<comment type="caution">
    <text evidence="2">The sequence shown here is derived from an EMBL/GenBank/DDBJ whole genome shotgun (WGS) entry which is preliminary data.</text>
</comment>
<organism evidence="2 3">
    <name type="scientific">Lentilactobacillus parafarraginis DSM 18390 = JCM 14109</name>
    <dbReference type="NCBI Taxonomy" id="1423786"/>
    <lineage>
        <taxon>Bacteria</taxon>
        <taxon>Bacillati</taxon>
        <taxon>Bacillota</taxon>
        <taxon>Bacilli</taxon>
        <taxon>Lactobacillales</taxon>
        <taxon>Lactobacillaceae</taxon>
        <taxon>Lentilactobacillus</taxon>
    </lineage>
</organism>
<evidence type="ECO:0000313" key="2">
    <source>
        <dbReference type="EMBL" id="KRM44375.1"/>
    </source>
</evidence>
<gene>
    <name evidence="2" type="ORF">FD47_GL000498</name>
</gene>